<gene>
    <name evidence="2" type="ORF">SAMN04488694_110112</name>
    <name evidence="1" type="ORF">SAMN05192552_100592</name>
</gene>
<reference evidence="2" key="1">
    <citation type="submission" date="2016-10" db="EMBL/GenBank/DDBJ databases">
        <authorList>
            <person name="de Groot N.N."/>
        </authorList>
    </citation>
    <scope>NUCLEOTIDE SEQUENCE [LARGE SCALE GENOMIC DNA]</scope>
    <source>
        <strain evidence="2">CDM_6</strain>
    </source>
</reference>
<protein>
    <recommendedName>
        <fullName evidence="5">Major facilitator superfamily (MFS) profile domain-containing protein</fullName>
    </recommendedName>
</protein>
<evidence type="ECO:0000313" key="2">
    <source>
        <dbReference type="EMBL" id="SET69455.1"/>
    </source>
</evidence>
<evidence type="ECO:0000313" key="4">
    <source>
        <dbReference type="Proteomes" id="UP000324021"/>
    </source>
</evidence>
<dbReference type="AlphaFoldDB" id="A0A1G6MSB0"/>
<keyword evidence="3" id="KW-1185">Reference proteome</keyword>
<reference evidence="3 4" key="2">
    <citation type="submission" date="2016-10" db="EMBL/GenBank/DDBJ databases">
        <authorList>
            <person name="Varghese N."/>
            <person name="Submissions S."/>
        </authorList>
    </citation>
    <scope>NUCLEOTIDE SEQUENCE [LARGE SCALE GENOMIC DNA]</scope>
    <source>
        <strain evidence="1 4">CDM_1</strain>
        <strain evidence="3">CDM_6</strain>
    </source>
</reference>
<proteinExistence type="predicted"/>
<dbReference type="Proteomes" id="UP000199320">
    <property type="component" value="Unassembled WGS sequence"/>
</dbReference>
<dbReference type="EMBL" id="FOIC01000010">
    <property type="protein sequence ID" value="SET69455.1"/>
    <property type="molecule type" value="Genomic_DNA"/>
</dbReference>
<accession>A0A1G6MSB0</accession>
<evidence type="ECO:0000313" key="1">
    <source>
        <dbReference type="EMBL" id="SDC58478.1"/>
    </source>
</evidence>
<evidence type="ECO:0000313" key="3">
    <source>
        <dbReference type="Proteomes" id="UP000199320"/>
    </source>
</evidence>
<name>A0A1G6MSB0_9EURY</name>
<evidence type="ECO:0008006" key="5">
    <source>
        <dbReference type="Google" id="ProtNLM"/>
    </source>
</evidence>
<dbReference type="RefSeq" id="WP_092933147.1">
    <property type="nucleotide sequence ID" value="NZ_FMZP01000005.1"/>
</dbReference>
<organism evidence="1 4">
    <name type="scientific">Natrinema hispanicum</name>
    <dbReference type="NCBI Taxonomy" id="392421"/>
    <lineage>
        <taxon>Archaea</taxon>
        <taxon>Methanobacteriati</taxon>
        <taxon>Methanobacteriota</taxon>
        <taxon>Stenosarchaea group</taxon>
        <taxon>Halobacteria</taxon>
        <taxon>Halobacteriales</taxon>
        <taxon>Natrialbaceae</taxon>
        <taxon>Natrinema</taxon>
    </lineage>
</organism>
<sequence length="75" mass="7936">MDDVLELVDLVADSELEGVFVWLLRLVGLVAVVAGLGLWLLTDMGILVLPLILIVVGIALLVVPSVLLSIAELFG</sequence>
<dbReference type="EMBL" id="FMZP01000005">
    <property type="protein sequence ID" value="SDC58478.1"/>
    <property type="molecule type" value="Genomic_DNA"/>
</dbReference>
<dbReference type="Proteomes" id="UP000324021">
    <property type="component" value="Unassembled WGS sequence"/>
</dbReference>